<feature type="signal peptide" evidence="5">
    <location>
        <begin position="1"/>
        <end position="21"/>
    </location>
</feature>
<dbReference type="Pfam" id="PF06537">
    <property type="entry name" value="DHOR"/>
    <property type="match status" value="2"/>
</dbReference>
<evidence type="ECO:0000256" key="3">
    <source>
        <dbReference type="ARBA" id="ARBA00023004"/>
    </source>
</evidence>
<evidence type="ECO:0000313" key="7">
    <source>
        <dbReference type="EMBL" id="THD72703.1"/>
    </source>
</evidence>
<evidence type="ECO:0000313" key="8">
    <source>
        <dbReference type="Proteomes" id="UP000306113"/>
    </source>
</evidence>
<evidence type="ECO:0000256" key="4">
    <source>
        <dbReference type="PROSITE-ProRule" id="PRU00433"/>
    </source>
</evidence>
<sequence>MRPVGLAVLCAASLAFGPAAADETAPAGAATLRRAVPVGEVFSQPRTGMDAAARMEFVLGKAMFDKLWVASPSSTKASDGLGPLYNARSCALCHPGNGRALAPVGDGPLTMGLVLRLSVPAEAQTGIEGYLATLPDPTYGAQLQTDAVSGLTPEAAPSVRYEARASDGVELRVPEYDPGVALSAETMISPRLAPPVMGMGLIATIPEANIRAGADPEDADGDGISGRINLVPTEAGPQLGRFGWKAGMASLPAQVADAFSHDIGVSSPLLPEGWGDCTEAQAACRAAPHGDGDVRGTEIDAEALALTTAYVAGLTLPARPDPAATAEGRDLFAQIGCAACHRVEWQLPGPIGAIRPHSDFLLHDMGDGLADHRPEHRATGREWRTPPLWGIGRTTQVSGGAFFLHDGRARSLSEAIHWHGGEGQNARDRFVMLSIRDRDALLAYLESL</sequence>
<dbReference type="AlphaFoldDB" id="A0A4S3M803"/>
<protein>
    <submittedName>
        <fullName evidence="7">C-type cytochrome</fullName>
    </submittedName>
</protein>
<reference evidence="7 8" key="1">
    <citation type="submission" date="2019-04" db="EMBL/GenBank/DDBJ databases">
        <title>Draft genome sequence of Youngimonas vesicularis.</title>
        <authorList>
            <person name="Hameed A."/>
        </authorList>
    </citation>
    <scope>NUCLEOTIDE SEQUENCE [LARGE SCALE GENOMIC DNA]</scope>
    <source>
        <strain evidence="7 8">CC-AMW-E</strain>
    </source>
</reference>
<dbReference type="EMBL" id="SSMD01000007">
    <property type="protein sequence ID" value="THD72703.1"/>
    <property type="molecule type" value="Genomic_DNA"/>
</dbReference>
<dbReference type="PIRSF" id="PIRSF028099">
    <property type="entry name" value="DUF1111"/>
    <property type="match status" value="1"/>
</dbReference>
<proteinExistence type="predicted"/>
<evidence type="ECO:0000256" key="1">
    <source>
        <dbReference type="ARBA" id="ARBA00022617"/>
    </source>
</evidence>
<keyword evidence="1 4" id="KW-0349">Heme</keyword>
<gene>
    <name evidence="7" type="ORF">E7681_14495</name>
</gene>
<dbReference type="GO" id="GO:0046872">
    <property type="term" value="F:metal ion binding"/>
    <property type="evidence" value="ECO:0007669"/>
    <property type="project" value="UniProtKB-KW"/>
</dbReference>
<dbReference type="SUPFAM" id="SSF46626">
    <property type="entry name" value="Cytochrome c"/>
    <property type="match status" value="1"/>
</dbReference>
<keyword evidence="8" id="KW-1185">Reference proteome</keyword>
<evidence type="ECO:0000256" key="5">
    <source>
        <dbReference type="SAM" id="SignalP"/>
    </source>
</evidence>
<dbReference type="PROSITE" id="PS51007">
    <property type="entry name" value="CYTC"/>
    <property type="match status" value="2"/>
</dbReference>
<dbReference type="PANTHER" id="PTHR30600">
    <property type="entry name" value="CYTOCHROME C PEROXIDASE-RELATED"/>
    <property type="match status" value="1"/>
</dbReference>
<comment type="caution">
    <text evidence="7">The sequence shown here is derived from an EMBL/GenBank/DDBJ whole genome shotgun (WGS) entry which is preliminary data.</text>
</comment>
<keyword evidence="2 4" id="KW-0479">Metal-binding</keyword>
<accession>A0A4S3M803</accession>
<keyword evidence="5" id="KW-0732">Signal</keyword>
<dbReference type="PANTHER" id="PTHR30600:SF4">
    <property type="entry name" value="CYTOCHROME C DOMAIN-CONTAINING PROTEIN"/>
    <property type="match status" value="1"/>
</dbReference>
<dbReference type="InterPro" id="IPR010538">
    <property type="entry name" value="DHOR"/>
</dbReference>
<dbReference type="InterPro" id="IPR036909">
    <property type="entry name" value="Cyt_c-like_dom_sf"/>
</dbReference>
<dbReference type="GO" id="GO:0020037">
    <property type="term" value="F:heme binding"/>
    <property type="evidence" value="ECO:0007669"/>
    <property type="project" value="InterPro"/>
</dbReference>
<dbReference type="OrthoDB" id="9805202at2"/>
<organism evidence="7 8">
    <name type="scientific">Thalassobius vesicularis</name>
    <dbReference type="NCBI Taxonomy" id="1294297"/>
    <lineage>
        <taxon>Bacteria</taxon>
        <taxon>Pseudomonadati</taxon>
        <taxon>Pseudomonadota</taxon>
        <taxon>Alphaproteobacteria</taxon>
        <taxon>Rhodobacterales</taxon>
        <taxon>Roseobacteraceae</taxon>
        <taxon>Thalassovita</taxon>
    </lineage>
</organism>
<evidence type="ECO:0000256" key="2">
    <source>
        <dbReference type="ARBA" id="ARBA00022723"/>
    </source>
</evidence>
<feature type="chain" id="PRO_5020357805" evidence="5">
    <location>
        <begin position="22"/>
        <end position="448"/>
    </location>
</feature>
<evidence type="ECO:0000259" key="6">
    <source>
        <dbReference type="PROSITE" id="PS51007"/>
    </source>
</evidence>
<dbReference type="InterPro" id="IPR009056">
    <property type="entry name" value="Cyt_c-like_dom"/>
</dbReference>
<dbReference type="GO" id="GO:0009055">
    <property type="term" value="F:electron transfer activity"/>
    <property type="evidence" value="ECO:0007669"/>
    <property type="project" value="InterPro"/>
</dbReference>
<dbReference type="Gene3D" id="1.10.760.10">
    <property type="entry name" value="Cytochrome c-like domain"/>
    <property type="match status" value="1"/>
</dbReference>
<feature type="domain" description="Cytochrome c" evidence="6">
    <location>
        <begin position="323"/>
        <end position="448"/>
    </location>
</feature>
<dbReference type="Proteomes" id="UP000306113">
    <property type="component" value="Unassembled WGS sequence"/>
</dbReference>
<feature type="domain" description="Cytochrome c" evidence="6">
    <location>
        <begin position="55"/>
        <end position="232"/>
    </location>
</feature>
<keyword evidence="3 4" id="KW-0408">Iron</keyword>
<dbReference type="GO" id="GO:0004130">
    <property type="term" value="F:cytochrome-c peroxidase activity"/>
    <property type="evidence" value="ECO:0007669"/>
    <property type="project" value="TreeGrafter"/>
</dbReference>
<name>A0A4S3M803_9RHOB</name>
<dbReference type="InterPro" id="IPR051395">
    <property type="entry name" value="Cytochrome_c_Peroxidase/MauG"/>
</dbReference>